<proteinExistence type="predicted"/>
<keyword evidence="4" id="KW-0804">Transcription</keyword>
<evidence type="ECO:0000256" key="5">
    <source>
        <dbReference type="ARBA" id="ARBA00023242"/>
    </source>
</evidence>
<dbReference type="Proteomes" id="UP001314170">
    <property type="component" value="Unassembled WGS sequence"/>
</dbReference>
<keyword evidence="5" id="KW-0539">Nucleus</keyword>
<dbReference type="GO" id="GO:0009725">
    <property type="term" value="P:response to hormone"/>
    <property type="evidence" value="ECO:0007669"/>
    <property type="project" value="InterPro"/>
</dbReference>
<evidence type="ECO:0000256" key="4">
    <source>
        <dbReference type="ARBA" id="ARBA00023163"/>
    </source>
</evidence>
<comment type="caution">
    <text evidence="7">The sequence shown here is derived from an EMBL/GenBank/DDBJ whole genome shotgun (WGS) entry which is preliminary data.</text>
</comment>
<dbReference type="Gene3D" id="2.40.330.10">
    <property type="entry name" value="DNA-binding pseudobarrel domain"/>
    <property type="match status" value="1"/>
</dbReference>
<keyword evidence="8" id="KW-1185">Reference proteome</keyword>
<reference evidence="7 8" key="1">
    <citation type="submission" date="2024-01" db="EMBL/GenBank/DDBJ databases">
        <authorList>
            <person name="Waweru B."/>
        </authorList>
    </citation>
    <scope>NUCLEOTIDE SEQUENCE [LARGE SCALE GENOMIC DNA]</scope>
</reference>
<dbReference type="InterPro" id="IPR044835">
    <property type="entry name" value="ARF_plant"/>
</dbReference>
<accession>A0AAV1SKZ1</accession>
<dbReference type="GO" id="GO:0006355">
    <property type="term" value="P:regulation of DNA-templated transcription"/>
    <property type="evidence" value="ECO:0007669"/>
    <property type="project" value="InterPro"/>
</dbReference>
<organism evidence="7 8">
    <name type="scientific">Dovyalis caffra</name>
    <dbReference type="NCBI Taxonomy" id="77055"/>
    <lineage>
        <taxon>Eukaryota</taxon>
        <taxon>Viridiplantae</taxon>
        <taxon>Streptophyta</taxon>
        <taxon>Embryophyta</taxon>
        <taxon>Tracheophyta</taxon>
        <taxon>Spermatophyta</taxon>
        <taxon>Magnoliopsida</taxon>
        <taxon>eudicotyledons</taxon>
        <taxon>Gunneridae</taxon>
        <taxon>Pentapetalae</taxon>
        <taxon>rosids</taxon>
        <taxon>fabids</taxon>
        <taxon>Malpighiales</taxon>
        <taxon>Salicaceae</taxon>
        <taxon>Flacourtieae</taxon>
        <taxon>Dovyalis</taxon>
    </lineage>
</organism>
<keyword evidence="3" id="KW-0238">DNA-binding</keyword>
<dbReference type="GO" id="GO:0003677">
    <property type="term" value="F:DNA binding"/>
    <property type="evidence" value="ECO:0007669"/>
    <property type="project" value="UniProtKB-KW"/>
</dbReference>
<dbReference type="PANTHER" id="PTHR31384">
    <property type="entry name" value="AUXIN RESPONSE FACTOR 4-RELATED"/>
    <property type="match status" value="1"/>
</dbReference>
<evidence type="ECO:0000259" key="6">
    <source>
        <dbReference type="PROSITE" id="PS50863"/>
    </source>
</evidence>
<dbReference type="PROSITE" id="PS50863">
    <property type="entry name" value="B3"/>
    <property type="match status" value="1"/>
</dbReference>
<comment type="subcellular location">
    <subcellularLocation>
        <location evidence="1">Nucleus</location>
    </subcellularLocation>
</comment>
<keyword evidence="2" id="KW-0805">Transcription regulation</keyword>
<evidence type="ECO:0000313" key="8">
    <source>
        <dbReference type="Proteomes" id="UP001314170"/>
    </source>
</evidence>
<name>A0AAV1SKZ1_9ROSI</name>
<evidence type="ECO:0000313" key="7">
    <source>
        <dbReference type="EMBL" id="CAK7351027.1"/>
    </source>
</evidence>
<feature type="domain" description="TF-B3" evidence="6">
    <location>
        <begin position="1"/>
        <end position="79"/>
    </location>
</feature>
<evidence type="ECO:0000256" key="2">
    <source>
        <dbReference type="ARBA" id="ARBA00023015"/>
    </source>
</evidence>
<dbReference type="PANTHER" id="PTHR31384:SF39">
    <property type="entry name" value="AUXIN RESPONSE FACTOR"/>
    <property type="match status" value="1"/>
</dbReference>
<dbReference type="Pfam" id="PF02362">
    <property type="entry name" value="B3"/>
    <property type="match status" value="1"/>
</dbReference>
<protein>
    <recommendedName>
        <fullName evidence="6">TF-B3 domain-containing protein</fullName>
    </recommendedName>
</protein>
<dbReference type="CDD" id="cd10017">
    <property type="entry name" value="B3_DNA"/>
    <property type="match status" value="1"/>
</dbReference>
<evidence type="ECO:0000256" key="1">
    <source>
        <dbReference type="ARBA" id="ARBA00004123"/>
    </source>
</evidence>
<dbReference type="InterPro" id="IPR015300">
    <property type="entry name" value="DNA-bd_pseudobarrel_sf"/>
</dbReference>
<dbReference type="InterPro" id="IPR003340">
    <property type="entry name" value="B3_DNA-bd"/>
</dbReference>
<sequence length="124" mass="13475">MIFPRLDYAADPSVQTRLAKDVHGETWKFRHIYGGTPRRHLLTTGWSTFVNHKKLVAGDSIVFLRAENGDLCVGVGRAKRGIGGGPESLWNPAGGNSALPYEGLNGAAAVREERQSNSCRDAIN</sequence>
<gene>
    <name evidence="7" type="ORF">DCAF_LOCUS23648</name>
</gene>
<dbReference type="EMBL" id="CAWUPB010001184">
    <property type="protein sequence ID" value="CAK7351027.1"/>
    <property type="molecule type" value="Genomic_DNA"/>
</dbReference>
<evidence type="ECO:0000256" key="3">
    <source>
        <dbReference type="ARBA" id="ARBA00023125"/>
    </source>
</evidence>
<dbReference type="GO" id="GO:0005634">
    <property type="term" value="C:nucleus"/>
    <property type="evidence" value="ECO:0007669"/>
    <property type="project" value="UniProtKB-SubCell"/>
</dbReference>
<dbReference type="AlphaFoldDB" id="A0AAV1SKZ1"/>
<dbReference type="SMART" id="SM01019">
    <property type="entry name" value="B3"/>
    <property type="match status" value="1"/>
</dbReference>
<dbReference type="SUPFAM" id="SSF101936">
    <property type="entry name" value="DNA-binding pseudobarrel domain"/>
    <property type="match status" value="1"/>
</dbReference>